<evidence type="ECO:0000313" key="3">
    <source>
        <dbReference type="Proteomes" id="UP000182101"/>
    </source>
</evidence>
<keyword evidence="1" id="KW-0732">Signal</keyword>
<dbReference type="RefSeq" id="WP_071960538.1">
    <property type="nucleotide sequence ID" value="NZ_CP018025.1"/>
</dbReference>
<dbReference type="AlphaFoldDB" id="A0AAC9JE07"/>
<proteinExistence type="predicted"/>
<protein>
    <submittedName>
        <fullName evidence="2">Uncharacterized protein</fullName>
    </submittedName>
</protein>
<feature type="signal peptide" evidence="1">
    <location>
        <begin position="1"/>
        <end position="18"/>
    </location>
</feature>
<geneLocation type="plasmid" evidence="3">
    <name>pamcp48-600</name>
</geneLocation>
<evidence type="ECO:0000313" key="2">
    <source>
        <dbReference type="EMBL" id="APD91928.1"/>
    </source>
</evidence>
<name>A0AAC9JE07_9ALTE</name>
<feature type="chain" id="PRO_5042162394" evidence="1">
    <location>
        <begin position="19"/>
        <end position="189"/>
    </location>
</feature>
<dbReference type="EMBL" id="CP018025">
    <property type="protein sequence ID" value="APD91928.1"/>
    <property type="molecule type" value="Genomic_DNA"/>
</dbReference>
<sequence>MKLFSFAALFFLSFLAHAEKIDYSAVKESVIQHCKDEPNDTLRMSCLVDSAFYLKKFESAFGTGEKQLITICANLTSSLIKQKTRMFHLMRCVAEQHVLEDAHPHPKYARIMLRKSEFRPYWVSQCSNDKRKLSDCLKSRESALLSFWQFYVSLTKNNDDNIFRRIDNCFGQGDIRKVDFHYIKACVGY</sequence>
<dbReference type="Proteomes" id="UP000182101">
    <property type="component" value="Plasmid pAMCP48-600"/>
</dbReference>
<keyword evidence="2" id="KW-0614">Plasmid</keyword>
<accession>A0AAC9JE07</accession>
<reference evidence="2 3" key="1">
    <citation type="submission" date="2016-11" db="EMBL/GenBank/DDBJ databases">
        <title>Networking in microbes: conjugative elements and plasmids in the genus Alteromonas.</title>
        <authorList>
            <person name="Lopez-Perez M."/>
            <person name="Ramon-Marco N."/>
            <person name="Rodriguez-Valera F."/>
        </authorList>
    </citation>
    <scope>NUCLEOTIDE SEQUENCE [LARGE SCALE GENOMIC DNA]</scope>
    <source>
        <strain evidence="2 3">CP48</strain>
        <plasmid evidence="3">pamcp48-600</plasmid>
    </source>
</reference>
<organism evidence="2 3">
    <name type="scientific">Alteromonas mediterranea</name>
    <dbReference type="NCBI Taxonomy" id="314275"/>
    <lineage>
        <taxon>Bacteria</taxon>
        <taxon>Pseudomonadati</taxon>
        <taxon>Pseudomonadota</taxon>
        <taxon>Gammaproteobacteria</taxon>
        <taxon>Alteromonadales</taxon>
        <taxon>Alteromonadaceae</taxon>
        <taxon>Alteromonas/Salinimonas group</taxon>
        <taxon>Alteromonas</taxon>
    </lineage>
</organism>
<evidence type="ECO:0000256" key="1">
    <source>
        <dbReference type="SAM" id="SignalP"/>
    </source>
</evidence>
<gene>
    <name evidence="2" type="ORF">BM524_18585</name>
</gene>